<dbReference type="AlphaFoldDB" id="A0AB40ANQ4"/>
<accession>A0AB40ANQ4</accession>
<protein>
    <submittedName>
        <fullName evidence="2">Uncharacterized protein LOC120252544 isoform X2</fullName>
    </submittedName>
</protein>
<dbReference type="InterPro" id="IPR051681">
    <property type="entry name" value="Ser/Thr_Kinases-Pseudokinases"/>
</dbReference>
<dbReference type="GO" id="GO:0004674">
    <property type="term" value="F:protein serine/threonine kinase activity"/>
    <property type="evidence" value="ECO:0007669"/>
    <property type="project" value="TreeGrafter"/>
</dbReference>
<sequence length="145" mass="16644">MGTCNSEDDALVWYEGPKQMGWVLLASRNIAILRFQKRLINPLVAKIIWLCSGQSKSLRESSARAEETLTPMKDLCLIMLFIISEVAVKKFLDQDFDGDALDEFRREVKIMRRLRCPNVLFMGAVTRPPNLSIVSEFLPRFHGRI</sequence>
<dbReference type="SUPFAM" id="SSF56112">
    <property type="entry name" value="Protein kinase-like (PK-like)"/>
    <property type="match status" value="1"/>
</dbReference>
<keyword evidence="1" id="KW-1185">Reference proteome</keyword>
<organism evidence="1 2">
    <name type="scientific">Dioscorea cayennensis subsp. rotundata</name>
    <name type="common">White Guinea yam</name>
    <name type="synonym">Dioscorea rotundata</name>
    <dbReference type="NCBI Taxonomy" id="55577"/>
    <lineage>
        <taxon>Eukaryota</taxon>
        <taxon>Viridiplantae</taxon>
        <taxon>Streptophyta</taxon>
        <taxon>Embryophyta</taxon>
        <taxon>Tracheophyta</taxon>
        <taxon>Spermatophyta</taxon>
        <taxon>Magnoliopsida</taxon>
        <taxon>Liliopsida</taxon>
        <taxon>Dioscoreales</taxon>
        <taxon>Dioscoreaceae</taxon>
        <taxon>Dioscorea</taxon>
    </lineage>
</organism>
<dbReference type="Proteomes" id="UP001515500">
    <property type="component" value="Chromosome 21"/>
</dbReference>
<name>A0AB40ANQ4_DIOCR</name>
<dbReference type="Gene3D" id="3.30.200.20">
    <property type="entry name" value="Phosphorylase Kinase, domain 1"/>
    <property type="match status" value="1"/>
</dbReference>
<gene>
    <name evidence="2" type="primary">LOC120252544</name>
</gene>
<reference evidence="2" key="1">
    <citation type="submission" date="2025-08" db="UniProtKB">
        <authorList>
            <consortium name="RefSeq"/>
        </authorList>
    </citation>
    <scope>IDENTIFICATION</scope>
</reference>
<dbReference type="RefSeq" id="XP_039116657.1">
    <property type="nucleotide sequence ID" value="XM_039260723.1"/>
</dbReference>
<evidence type="ECO:0000313" key="2">
    <source>
        <dbReference type="RefSeq" id="XP_039116657.1"/>
    </source>
</evidence>
<evidence type="ECO:0000313" key="1">
    <source>
        <dbReference type="Proteomes" id="UP001515500"/>
    </source>
</evidence>
<dbReference type="PANTHER" id="PTHR44329">
    <property type="entry name" value="SERINE/THREONINE-PROTEIN KINASE TNNI3K-RELATED"/>
    <property type="match status" value="1"/>
</dbReference>
<dbReference type="PANTHER" id="PTHR44329:SF146">
    <property type="entry name" value="SERINE_THREONINE-PROTEIN KINASE SIS8-RELATED"/>
    <property type="match status" value="1"/>
</dbReference>
<dbReference type="InterPro" id="IPR011009">
    <property type="entry name" value="Kinase-like_dom_sf"/>
</dbReference>
<dbReference type="GeneID" id="120252544"/>
<proteinExistence type="predicted"/>